<dbReference type="Proteomes" id="UP000002030">
    <property type="component" value="Chromosome"/>
</dbReference>
<organism evidence="2 3">
    <name type="scientific">Thermanaerovibrio acidaminovorans (strain ATCC 49978 / DSM 6589 / Su883)</name>
    <name type="common">Selenomonas acidaminovorans</name>
    <dbReference type="NCBI Taxonomy" id="525903"/>
    <lineage>
        <taxon>Bacteria</taxon>
        <taxon>Thermotogati</taxon>
        <taxon>Synergistota</taxon>
        <taxon>Synergistia</taxon>
        <taxon>Synergistales</taxon>
        <taxon>Synergistaceae</taxon>
        <taxon>Thermanaerovibrio</taxon>
    </lineage>
</organism>
<keyword evidence="3" id="KW-1185">Reference proteome</keyword>
<feature type="transmembrane region" description="Helical" evidence="1">
    <location>
        <begin position="34"/>
        <end position="51"/>
    </location>
</feature>
<protein>
    <submittedName>
        <fullName evidence="2">Uncharacterized protein</fullName>
    </submittedName>
</protein>
<dbReference type="EMBL" id="CP001818">
    <property type="protein sequence ID" value="ACZ18622.1"/>
    <property type="molecule type" value="Genomic_DNA"/>
</dbReference>
<keyword evidence="1" id="KW-0472">Membrane</keyword>
<keyword evidence="1" id="KW-1133">Transmembrane helix</keyword>
<evidence type="ECO:0000313" key="3">
    <source>
        <dbReference type="Proteomes" id="UP000002030"/>
    </source>
</evidence>
<keyword evidence="1" id="KW-0812">Transmembrane</keyword>
<proteinExistence type="predicted"/>
<dbReference type="STRING" id="525903.Taci_0385"/>
<evidence type="ECO:0000313" key="2">
    <source>
        <dbReference type="EMBL" id="ACZ18622.1"/>
    </source>
</evidence>
<gene>
    <name evidence="2" type="ordered locus">Taci_0385</name>
</gene>
<name>D1B8L9_THEAS</name>
<dbReference type="HOGENOM" id="CLU_2572731_0_0_0"/>
<reference evidence="2 3" key="1">
    <citation type="journal article" date="2009" name="Stand. Genomic Sci.">
        <title>Complete genome sequence of Thermanaerovibrio acidaminovorans type strain (Su883).</title>
        <authorList>
            <person name="Chovatia M."/>
            <person name="Sikorski J."/>
            <person name="Schroder M."/>
            <person name="Lapidus A."/>
            <person name="Nolan M."/>
            <person name="Tice H."/>
            <person name="Glavina Del Rio T."/>
            <person name="Copeland A."/>
            <person name="Cheng J.F."/>
            <person name="Lucas S."/>
            <person name="Chen F."/>
            <person name="Bruce D."/>
            <person name="Goodwin L."/>
            <person name="Pitluck S."/>
            <person name="Ivanova N."/>
            <person name="Mavromatis K."/>
            <person name="Ovchinnikova G."/>
            <person name="Pati A."/>
            <person name="Chen A."/>
            <person name="Palaniappan K."/>
            <person name="Land M."/>
            <person name="Hauser L."/>
            <person name="Chang Y.J."/>
            <person name="Jeffries C.D."/>
            <person name="Chain P."/>
            <person name="Saunders E."/>
            <person name="Detter J.C."/>
            <person name="Brettin T."/>
            <person name="Rohde M."/>
            <person name="Goker M."/>
            <person name="Spring S."/>
            <person name="Bristow J."/>
            <person name="Markowitz V."/>
            <person name="Hugenholtz P."/>
            <person name="Kyrpides N.C."/>
            <person name="Klenk H.P."/>
            <person name="Eisen J.A."/>
        </authorList>
    </citation>
    <scope>NUCLEOTIDE SEQUENCE [LARGE SCALE GENOMIC DNA]</scope>
    <source>
        <strain evidence="3">ATCC 49978 / DSM 6589 / Su883</strain>
    </source>
</reference>
<accession>D1B8L9</accession>
<dbReference type="AlphaFoldDB" id="D1B8L9"/>
<dbReference type="RefSeq" id="WP_012869138.1">
    <property type="nucleotide sequence ID" value="NC_013522.1"/>
</dbReference>
<evidence type="ECO:0000256" key="1">
    <source>
        <dbReference type="SAM" id="Phobius"/>
    </source>
</evidence>
<sequence length="81" mass="8619">MGFGVSEERELTRAREALLESSRGADRWVREHRLGIWLSALALGAGVGFLGPRRAMGIARGLISLLVLPGRGPGEGVPSPK</sequence>
<dbReference type="EnsemblBacteria" id="ACZ18622">
    <property type="protein sequence ID" value="ACZ18622"/>
    <property type="gene ID" value="Taci_0385"/>
</dbReference>
<dbReference type="KEGG" id="tai:Taci_0385"/>